<comment type="caution">
    <text evidence="3">The sequence shown here is derived from an EMBL/GenBank/DDBJ whole genome shotgun (WGS) entry which is preliminary data.</text>
</comment>
<reference evidence="3" key="1">
    <citation type="submission" date="2023-06" db="EMBL/GenBank/DDBJ databases">
        <title>Genome-scale phylogeny and comparative genomics of the fungal order Sordariales.</title>
        <authorList>
            <consortium name="Lawrence Berkeley National Laboratory"/>
            <person name="Hensen N."/>
            <person name="Bonometti L."/>
            <person name="Westerberg I."/>
            <person name="Brannstrom I.O."/>
            <person name="Guillou S."/>
            <person name="Cros-Aarteil S."/>
            <person name="Calhoun S."/>
            <person name="Haridas S."/>
            <person name="Kuo A."/>
            <person name="Mondo S."/>
            <person name="Pangilinan J."/>
            <person name="Riley R."/>
            <person name="Labutti K."/>
            <person name="Andreopoulos B."/>
            <person name="Lipzen A."/>
            <person name="Chen C."/>
            <person name="Yanf M."/>
            <person name="Daum C."/>
            <person name="Ng V."/>
            <person name="Clum A."/>
            <person name="Steindorff A."/>
            <person name="Ohm R."/>
            <person name="Martin F."/>
            <person name="Silar P."/>
            <person name="Natvig D."/>
            <person name="Lalanne C."/>
            <person name="Gautier V."/>
            <person name="Ament-Velasquez S.L."/>
            <person name="Kruys A."/>
            <person name="Hutchinson M.I."/>
            <person name="Powell A.J."/>
            <person name="Barry K."/>
            <person name="Miller A.N."/>
            <person name="Grigoriev I.V."/>
            <person name="Debuchy R."/>
            <person name="Gladieux P."/>
            <person name="Thoren M.H."/>
            <person name="Johannesson H."/>
        </authorList>
    </citation>
    <scope>NUCLEOTIDE SEQUENCE</scope>
    <source>
        <strain evidence="3">SMH4607-1</strain>
    </source>
</reference>
<evidence type="ECO:0000256" key="1">
    <source>
        <dbReference type="SAM" id="MobiDB-lite"/>
    </source>
</evidence>
<keyword evidence="2" id="KW-0472">Membrane</keyword>
<evidence type="ECO:0000313" key="3">
    <source>
        <dbReference type="EMBL" id="KAK0724045.1"/>
    </source>
</evidence>
<gene>
    <name evidence="3" type="ORF">B0H67DRAFT_98952</name>
</gene>
<dbReference type="Proteomes" id="UP001172102">
    <property type="component" value="Unassembled WGS sequence"/>
</dbReference>
<name>A0AA40AXW3_9PEZI</name>
<proteinExistence type="predicted"/>
<feature type="transmembrane region" description="Helical" evidence="2">
    <location>
        <begin position="244"/>
        <end position="268"/>
    </location>
</feature>
<sequence length="327" mass="34992">MANFFPFLHSNSAVIFCHPLRPPWPQSLNPKLPTNWSDRGTIIDNMSNFGAITTRFTPSAGCSAPSIYLFATEGRQTYIQAPTNIDQCFPRGYDPGVQTGHFSPAQCPMGYTAACISLNTIGPDVETVMTCCPSYPSTMFACNTPEDRYPWQSSLGCTSAFSPMVTLTSISVSMSGVIGSLPRTTESTGGMNAYSVQVRFKSDDFPATTTITKTMHTTSTTTLPVPGVTTTVPAREIDLGSPSAVVGAACMAAVFGLVLLLIGACFFVRRICSCEAPYDRFGPQDPQESPLLAGGSTSYQTAGGAGAHDNRPPPPYVKRAPRRARHQ</sequence>
<accession>A0AA40AXW3</accession>
<dbReference type="EMBL" id="JAUKUA010000002">
    <property type="protein sequence ID" value="KAK0724045.1"/>
    <property type="molecule type" value="Genomic_DNA"/>
</dbReference>
<keyword evidence="2" id="KW-1133">Transmembrane helix</keyword>
<dbReference type="AlphaFoldDB" id="A0AA40AXW3"/>
<keyword evidence="4" id="KW-1185">Reference proteome</keyword>
<organism evidence="3 4">
    <name type="scientific">Lasiosphaeris hirsuta</name>
    <dbReference type="NCBI Taxonomy" id="260670"/>
    <lineage>
        <taxon>Eukaryota</taxon>
        <taxon>Fungi</taxon>
        <taxon>Dikarya</taxon>
        <taxon>Ascomycota</taxon>
        <taxon>Pezizomycotina</taxon>
        <taxon>Sordariomycetes</taxon>
        <taxon>Sordariomycetidae</taxon>
        <taxon>Sordariales</taxon>
        <taxon>Lasiosphaeriaceae</taxon>
        <taxon>Lasiosphaeris</taxon>
    </lineage>
</organism>
<evidence type="ECO:0000256" key="2">
    <source>
        <dbReference type="SAM" id="Phobius"/>
    </source>
</evidence>
<evidence type="ECO:0000313" key="4">
    <source>
        <dbReference type="Proteomes" id="UP001172102"/>
    </source>
</evidence>
<keyword evidence="2" id="KW-0812">Transmembrane</keyword>
<protein>
    <submittedName>
        <fullName evidence="3">Uncharacterized protein</fullName>
    </submittedName>
</protein>
<feature type="region of interest" description="Disordered" evidence="1">
    <location>
        <begin position="283"/>
        <end position="327"/>
    </location>
</feature>